<feature type="transmembrane region" description="Helical" evidence="5">
    <location>
        <begin position="386"/>
        <end position="404"/>
    </location>
</feature>
<feature type="transmembrane region" description="Helical" evidence="5">
    <location>
        <begin position="268"/>
        <end position="285"/>
    </location>
</feature>
<dbReference type="Pfam" id="PF04932">
    <property type="entry name" value="Wzy_C"/>
    <property type="match status" value="1"/>
</dbReference>
<keyword evidence="8" id="KW-1185">Reference proteome</keyword>
<evidence type="ECO:0000259" key="6">
    <source>
        <dbReference type="Pfam" id="PF04932"/>
    </source>
</evidence>
<feature type="transmembrane region" description="Helical" evidence="5">
    <location>
        <begin position="334"/>
        <end position="353"/>
    </location>
</feature>
<feature type="transmembrane region" description="Helical" evidence="5">
    <location>
        <begin position="208"/>
        <end position="225"/>
    </location>
</feature>
<keyword evidence="2 5" id="KW-0812">Transmembrane</keyword>
<dbReference type="PANTHER" id="PTHR37422:SF13">
    <property type="entry name" value="LIPOPOLYSACCHARIDE BIOSYNTHESIS PROTEIN PA4999-RELATED"/>
    <property type="match status" value="1"/>
</dbReference>
<evidence type="ECO:0000256" key="1">
    <source>
        <dbReference type="ARBA" id="ARBA00004141"/>
    </source>
</evidence>
<sequence>MVCFCRCIFLGGKNIVLSVSKLNMLNNRVRNSRFKSLRDKLAPANWTPGTLIILLIPFALLISFIVVKGGIIGAAGILAVVVGLPIVYGIIAYPEFGITVLVVASFMLNYVSEFLPNGTPTGILLDAITYMLIFGFFLKKKFDNSWYYFKNPISYLVLAWLAYNFLEAINPVSPSILAWVYTVRTVGFIMLMYFIFLYQIQRIEFIKFLFKLWLGLCLLAAISGFQQENFGFLSFEKTWYYSDPARVKFWFINGHWRKTAIFADPVTFSYNMVVAVTMCICFVMLKISRWKKVLMMLLIPFYILAMLYSGTRGAYVLLPAALALLAILKFNKKIVTGVVAAGFLLLIVIFMPTSNPTIKRFQSAFNPSKDASFNVRAENQRRIKPYILSHPIGGGLGSVGVWGRRFAPNSFLANFPPDSGYVRVAVEMGYIGLILFCTLMFVILKTGINNYYLIQDPELKNYCLAMILVIFVYNVGNYPQQALVQYPSNILFYMASALLSITLRLDIDKRKELADTTAKSLKD</sequence>
<evidence type="ECO:0000256" key="5">
    <source>
        <dbReference type="SAM" id="Phobius"/>
    </source>
</evidence>
<reference evidence="7 8" key="1">
    <citation type="submission" date="2018-08" db="EMBL/GenBank/DDBJ databases">
        <title>Mucilaginibacter terrae sp. nov., isolated from manganese diggings.</title>
        <authorList>
            <person name="Huang Y."/>
            <person name="Zhou Z."/>
        </authorList>
    </citation>
    <scope>NUCLEOTIDE SEQUENCE [LARGE SCALE GENOMIC DNA]</scope>
    <source>
        <strain evidence="7 8">ZH6</strain>
    </source>
</reference>
<organism evidence="7 8">
    <name type="scientific">Mucilaginibacter terrenus</name>
    <dbReference type="NCBI Taxonomy" id="2482727"/>
    <lineage>
        <taxon>Bacteria</taxon>
        <taxon>Pseudomonadati</taxon>
        <taxon>Bacteroidota</taxon>
        <taxon>Sphingobacteriia</taxon>
        <taxon>Sphingobacteriales</taxon>
        <taxon>Sphingobacteriaceae</taxon>
        <taxon>Mucilaginibacter</taxon>
    </lineage>
</organism>
<feature type="transmembrane region" description="Helical" evidence="5">
    <location>
        <begin position="424"/>
        <end position="447"/>
    </location>
</feature>
<keyword evidence="7" id="KW-0436">Ligase</keyword>
<feature type="transmembrane region" description="Helical" evidence="5">
    <location>
        <begin position="43"/>
        <end position="65"/>
    </location>
</feature>
<dbReference type="AlphaFoldDB" id="A0A3E2NU50"/>
<gene>
    <name evidence="7" type="ORF">DYU05_02700</name>
</gene>
<feature type="domain" description="O-antigen ligase-related" evidence="6">
    <location>
        <begin position="302"/>
        <end position="437"/>
    </location>
</feature>
<protein>
    <submittedName>
        <fullName evidence="7">O-antigen ligase domain-containing protein</fullName>
    </submittedName>
</protein>
<evidence type="ECO:0000256" key="4">
    <source>
        <dbReference type="ARBA" id="ARBA00023136"/>
    </source>
</evidence>
<feature type="transmembrane region" description="Helical" evidence="5">
    <location>
        <begin position="121"/>
        <end position="138"/>
    </location>
</feature>
<dbReference type="GO" id="GO:0016874">
    <property type="term" value="F:ligase activity"/>
    <property type="evidence" value="ECO:0007669"/>
    <property type="project" value="UniProtKB-KW"/>
</dbReference>
<accession>A0A3E2NU50</accession>
<feature type="transmembrane region" description="Helical" evidence="5">
    <location>
        <begin position="147"/>
        <end position="166"/>
    </location>
</feature>
<feature type="transmembrane region" description="Helical" evidence="5">
    <location>
        <begin position="459"/>
        <end position="478"/>
    </location>
</feature>
<name>A0A3E2NU50_9SPHI</name>
<feature type="transmembrane region" description="Helical" evidence="5">
    <location>
        <begin position="71"/>
        <end position="91"/>
    </location>
</feature>
<feature type="transmembrane region" description="Helical" evidence="5">
    <location>
        <begin position="490"/>
        <end position="507"/>
    </location>
</feature>
<dbReference type="EMBL" id="QWDE01000001">
    <property type="protein sequence ID" value="RFZ84545.1"/>
    <property type="molecule type" value="Genomic_DNA"/>
</dbReference>
<feature type="transmembrane region" description="Helical" evidence="5">
    <location>
        <begin position="178"/>
        <end position="196"/>
    </location>
</feature>
<evidence type="ECO:0000256" key="3">
    <source>
        <dbReference type="ARBA" id="ARBA00022989"/>
    </source>
</evidence>
<dbReference type="InterPro" id="IPR007016">
    <property type="entry name" value="O-antigen_ligase-rel_domated"/>
</dbReference>
<evidence type="ECO:0000313" key="7">
    <source>
        <dbReference type="EMBL" id="RFZ84545.1"/>
    </source>
</evidence>
<dbReference type="GO" id="GO:0016020">
    <property type="term" value="C:membrane"/>
    <property type="evidence" value="ECO:0007669"/>
    <property type="project" value="UniProtKB-SubCell"/>
</dbReference>
<keyword evidence="3 5" id="KW-1133">Transmembrane helix</keyword>
<comment type="subcellular location">
    <subcellularLocation>
        <location evidence="1">Membrane</location>
        <topology evidence="1">Multi-pass membrane protein</topology>
    </subcellularLocation>
</comment>
<proteinExistence type="predicted"/>
<dbReference type="PANTHER" id="PTHR37422">
    <property type="entry name" value="TEICHURONIC ACID BIOSYNTHESIS PROTEIN TUAE"/>
    <property type="match status" value="1"/>
</dbReference>
<feature type="transmembrane region" description="Helical" evidence="5">
    <location>
        <begin position="297"/>
        <end position="328"/>
    </location>
</feature>
<evidence type="ECO:0000313" key="8">
    <source>
        <dbReference type="Proteomes" id="UP000260823"/>
    </source>
</evidence>
<keyword evidence="4 5" id="KW-0472">Membrane</keyword>
<dbReference type="InterPro" id="IPR051533">
    <property type="entry name" value="WaaL-like"/>
</dbReference>
<dbReference type="OrthoDB" id="783093at2"/>
<evidence type="ECO:0000256" key="2">
    <source>
        <dbReference type="ARBA" id="ARBA00022692"/>
    </source>
</evidence>
<comment type="caution">
    <text evidence="7">The sequence shown here is derived from an EMBL/GenBank/DDBJ whole genome shotgun (WGS) entry which is preliminary data.</text>
</comment>
<dbReference type="Proteomes" id="UP000260823">
    <property type="component" value="Unassembled WGS sequence"/>
</dbReference>